<dbReference type="InterPro" id="IPR023996">
    <property type="entry name" value="TonB-dep_OMP_SusC/RagA"/>
</dbReference>
<comment type="subcellular location">
    <subcellularLocation>
        <location evidence="1 8">Cell outer membrane</location>
        <topology evidence="1 8">Multi-pass membrane protein</topology>
    </subcellularLocation>
</comment>
<evidence type="ECO:0000256" key="3">
    <source>
        <dbReference type="ARBA" id="ARBA00022452"/>
    </source>
</evidence>
<dbReference type="InterPro" id="IPR037066">
    <property type="entry name" value="Plug_dom_sf"/>
</dbReference>
<organism evidence="13 14">
    <name type="scientific">Algoriella xinjiangensis</name>
    <dbReference type="NCBI Taxonomy" id="684065"/>
    <lineage>
        <taxon>Bacteria</taxon>
        <taxon>Pseudomonadati</taxon>
        <taxon>Bacteroidota</taxon>
        <taxon>Flavobacteriia</taxon>
        <taxon>Flavobacteriales</taxon>
        <taxon>Weeksellaceae</taxon>
        <taxon>Algoriella</taxon>
    </lineage>
</organism>
<keyword evidence="6 8" id="KW-0472">Membrane</keyword>
<keyword evidence="4 8" id="KW-0812">Transmembrane</keyword>
<dbReference type="InterPro" id="IPR008969">
    <property type="entry name" value="CarboxyPept-like_regulatory"/>
</dbReference>
<proteinExistence type="inferred from homology"/>
<keyword evidence="3 8" id="KW-1134">Transmembrane beta strand</keyword>
<evidence type="ECO:0000256" key="5">
    <source>
        <dbReference type="ARBA" id="ARBA00023077"/>
    </source>
</evidence>
<dbReference type="OrthoDB" id="9768177at2"/>
<dbReference type="Gene3D" id="2.40.170.20">
    <property type="entry name" value="TonB-dependent receptor, beta-barrel domain"/>
    <property type="match status" value="1"/>
</dbReference>
<evidence type="ECO:0000256" key="8">
    <source>
        <dbReference type="PROSITE-ProRule" id="PRU01360"/>
    </source>
</evidence>
<evidence type="ECO:0000256" key="10">
    <source>
        <dbReference type="SAM" id="SignalP"/>
    </source>
</evidence>
<evidence type="ECO:0000259" key="12">
    <source>
        <dbReference type="Pfam" id="PF07715"/>
    </source>
</evidence>
<keyword evidence="5 9" id="KW-0798">TonB box</keyword>
<dbReference type="InterPro" id="IPR023997">
    <property type="entry name" value="TonB-dep_OMP_SusC/RagA_CS"/>
</dbReference>
<dbReference type="InterPro" id="IPR000531">
    <property type="entry name" value="Beta-barrel_TonB"/>
</dbReference>
<keyword evidence="7 8" id="KW-0998">Cell outer membrane</keyword>
<name>A0A1I4TC49_9FLAO</name>
<dbReference type="PROSITE" id="PS52016">
    <property type="entry name" value="TONB_DEPENDENT_REC_3"/>
    <property type="match status" value="1"/>
</dbReference>
<protein>
    <submittedName>
        <fullName evidence="13">TonB-linked outer membrane protein, SusC/RagA family</fullName>
    </submittedName>
</protein>
<keyword evidence="2 8" id="KW-0813">Transport</keyword>
<dbReference type="AlphaFoldDB" id="A0A1I4TC49"/>
<feature type="signal peptide" evidence="10">
    <location>
        <begin position="1"/>
        <end position="22"/>
    </location>
</feature>
<dbReference type="NCBIfam" id="TIGR04057">
    <property type="entry name" value="SusC_RagA_signa"/>
    <property type="match status" value="1"/>
</dbReference>
<dbReference type="InterPro" id="IPR036942">
    <property type="entry name" value="Beta-barrel_TonB_sf"/>
</dbReference>
<reference evidence="14" key="1">
    <citation type="submission" date="2016-10" db="EMBL/GenBank/DDBJ databases">
        <authorList>
            <person name="Varghese N."/>
            <person name="Submissions S."/>
        </authorList>
    </citation>
    <scope>NUCLEOTIDE SEQUENCE [LARGE SCALE GENOMIC DNA]</scope>
    <source>
        <strain evidence="14">XJ109</strain>
    </source>
</reference>
<dbReference type="Pfam" id="PF00593">
    <property type="entry name" value="TonB_dep_Rec_b-barrel"/>
    <property type="match status" value="1"/>
</dbReference>
<evidence type="ECO:0000256" key="4">
    <source>
        <dbReference type="ARBA" id="ARBA00022692"/>
    </source>
</evidence>
<evidence type="ECO:0000259" key="11">
    <source>
        <dbReference type="Pfam" id="PF00593"/>
    </source>
</evidence>
<dbReference type="InterPro" id="IPR039426">
    <property type="entry name" value="TonB-dep_rcpt-like"/>
</dbReference>
<feature type="domain" description="TonB-dependent receptor plug" evidence="12">
    <location>
        <begin position="116"/>
        <end position="241"/>
    </location>
</feature>
<comment type="similarity">
    <text evidence="8 9">Belongs to the TonB-dependent receptor family.</text>
</comment>
<evidence type="ECO:0000256" key="9">
    <source>
        <dbReference type="RuleBase" id="RU003357"/>
    </source>
</evidence>
<evidence type="ECO:0000256" key="7">
    <source>
        <dbReference type="ARBA" id="ARBA00023237"/>
    </source>
</evidence>
<dbReference type="STRING" id="684065.SAMN05421738_102145"/>
<dbReference type="EMBL" id="FOUZ01000002">
    <property type="protein sequence ID" value="SFM74314.1"/>
    <property type="molecule type" value="Genomic_DNA"/>
</dbReference>
<dbReference type="InterPro" id="IPR012910">
    <property type="entry name" value="Plug_dom"/>
</dbReference>
<dbReference type="GO" id="GO:0009279">
    <property type="term" value="C:cell outer membrane"/>
    <property type="evidence" value="ECO:0007669"/>
    <property type="project" value="UniProtKB-SubCell"/>
</dbReference>
<dbReference type="NCBIfam" id="TIGR04056">
    <property type="entry name" value="OMP_RagA_SusC"/>
    <property type="match status" value="1"/>
</dbReference>
<evidence type="ECO:0000256" key="1">
    <source>
        <dbReference type="ARBA" id="ARBA00004571"/>
    </source>
</evidence>
<dbReference type="Proteomes" id="UP000199149">
    <property type="component" value="Unassembled WGS sequence"/>
</dbReference>
<sequence>MRRNLKNLFVLGGLLLGASLYAQEKTVTGTVTDPDGFPVADAVVKSSSGKEVYTDDKGVFSIEANSGDKITVEFIGLPTQTFTVGASSSYNVSLKQSEVVELEGAVVTALGITRDKRSLGYATQEISGDVVNQTPVSNFADAMSGEIAGLDIKGSGSRGGSTNMVIRGTSSLVGDNNALIVVDGIPINNSTYNGTTQQNGGGGFDYANAAADINPNDIETINVLKGAAAAALYGSRGMNGVVMITTKKGTKKRGIGTEINSSITVGTVDKTTLPKYQKKYGAGYENNGSSTVNPYFNEGPVGSNPNDLYVMFSDDASYGAAFDPNLMVYQWGSFFEGMPTYGQKTPWVAAKNDPNSVWKSITTFQNSASFFGSNDDGNFRLGFTNFQDEFGLVNSKQLRNSIDFNGSYKISDKLTISAKMNYVDNSAKGRVGTGYDGWNPMQQFRQWWQTNVDLNELEQAYRVTQGKNASWNIGEIDPNKKGYLVPLYSDNFYFTRYENYQNDSRKRYNGGVSLDYKLTSWLSVLARYGFDNYTEKREERLAIGSAGSPGFYRLRNYDVSENNYDVIFNVTKNLSEDFTLDANVGWNLRVQDYDSFVAQTNGGLKIPKLYSLLNSVNSLTSSDIGQSRFRKMVDGEYVRASIGYKNMLFLEGSFRTDRSSSLWSKSDKGNRYYYPSGSFSFVFSELMKSSIVNFGKLRLNYAQVGNDTAPYRLWNTYDINASFSGVGSASNPAANTYSNLKPEKMEEYEVGLEMGLWKNRVNFDVSYYNRTTYDLITDVDVSTSTGASRQWTNMGDVRNEGVEARISFEPIKNDNFTWKVTTNFAKNVNKMLRFNGEIEYYQLAAVQGGITIGAQVGEAVGIIRGRGYVYNENGDRVVNANGRYQLSSSTTILGNMNPDFTGGVKNTFTYKNTSLSFLIDFQKGGDVFSLDTYYGYATGLYDNYTSGLNDLGNPIRNTIANGGGVILPGVKADGTPNDVRVEASTGNNNPWGYKSNNNEEYIYDASFVKLRNVTFSYDLPQKFLKNTFINKFTLSAVGRNLWIIHKNVPYSDPEAGLSAGNVQGYQSGAHPTYREIGLNLKVQF</sequence>
<dbReference type="SUPFAM" id="SSF49464">
    <property type="entry name" value="Carboxypeptidase regulatory domain-like"/>
    <property type="match status" value="1"/>
</dbReference>
<dbReference type="RefSeq" id="WP_092906150.1">
    <property type="nucleotide sequence ID" value="NZ_FOUZ01000002.1"/>
</dbReference>
<dbReference type="SUPFAM" id="SSF56935">
    <property type="entry name" value="Porins"/>
    <property type="match status" value="1"/>
</dbReference>
<accession>A0A1I4TC49</accession>
<evidence type="ECO:0000313" key="13">
    <source>
        <dbReference type="EMBL" id="SFM74314.1"/>
    </source>
</evidence>
<feature type="domain" description="TonB-dependent receptor-like beta-barrel" evidence="11">
    <location>
        <begin position="476"/>
        <end position="824"/>
    </location>
</feature>
<gene>
    <name evidence="13" type="ORF">SAMN05421738_102145</name>
</gene>
<feature type="chain" id="PRO_5011779379" evidence="10">
    <location>
        <begin position="23"/>
        <end position="1084"/>
    </location>
</feature>
<evidence type="ECO:0000313" key="14">
    <source>
        <dbReference type="Proteomes" id="UP000199149"/>
    </source>
</evidence>
<keyword evidence="10" id="KW-0732">Signal</keyword>
<dbReference type="Gene3D" id="2.170.130.10">
    <property type="entry name" value="TonB-dependent receptor, plug domain"/>
    <property type="match status" value="1"/>
</dbReference>
<dbReference type="Pfam" id="PF07715">
    <property type="entry name" value="Plug"/>
    <property type="match status" value="1"/>
</dbReference>
<evidence type="ECO:0000256" key="2">
    <source>
        <dbReference type="ARBA" id="ARBA00022448"/>
    </source>
</evidence>
<evidence type="ECO:0000256" key="6">
    <source>
        <dbReference type="ARBA" id="ARBA00023136"/>
    </source>
</evidence>
<keyword evidence="14" id="KW-1185">Reference proteome</keyword>